<dbReference type="InterPro" id="IPR000260">
    <property type="entry name" value="NADH4_N"/>
</dbReference>
<comment type="similarity">
    <text evidence="3 17">Belongs to the complex I subunit 4 family.</text>
</comment>
<feature type="domain" description="NADH:quinone oxidoreductase/Mrp antiporter transmembrane" evidence="18">
    <location>
        <begin position="105"/>
        <end position="383"/>
    </location>
</feature>
<accession>A0A0D5W3Q3</accession>
<evidence type="ECO:0000256" key="5">
    <source>
        <dbReference type="ARBA" id="ARBA00021006"/>
    </source>
</evidence>
<evidence type="ECO:0000256" key="16">
    <source>
        <dbReference type="ARBA" id="ARBA00049551"/>
    </source>
</evidence>
<evidence type="ECO:0000256" key="2">
    <source>
        <dbReference type="ARBA" id="ARBA00004225"/>
    </source>
</evidence>
<evidence type="ECO:0000256" key="1">
    <source>
        <dbReference type="ARBA" id="ARBA00003257"/>
    </source>
</evidence>
<feature type="transmembrane region" description="Helical" evidence="17">
    <location>
        <begin position="83"/>
        <end position="103"/>
    </location>
</feature>
<evidence type="ECO:0000256" key="3">
    <source>
        <dbReference type="ARBA" id="ARBA00009025"/>
    </source>
</evidence>
<feature type="transmembrane region" description="Helical" evidence="17">
    <location>
        <begin position="109"/>
        <end position="130"/>
    </location>
</feature>
<dbReference type="GO" id="GO:0003954">
    <property type="term" value="F:NADH dehydrogenase activity"/>
    <property type="evidence" value="ECO:0007669"/>
    <property type="project" value="TreeGrafter"/>
</dbReference>
<dbReference type="Pfam" id="PF00361">
    <property type="entry name" value="Proton_antipo_M"/>
    <property type="match status" value="1"/>
</dbReference>
<comment type="function">
    <text evidence="1">Core subunit of the mitochondrial membrane respiratory chain NADH dehydrogenase (Complex I) that is believed to belong to the minimal assembly required for catalysis. Complex I functions in the transfer of electrons from NADH to the respiratory chain. The immediate electron acceptor for the enzyme is believed to be ubiquinone.</text>
</comment>
<dbReference type="EC" id="7.1.1.2" evidence="4 17"/>
<geneLocation type="mitochondrion" evidence="20"/>
<feature type="transmembrane region" description="Helical" evidence="17">
    <location>
        <begin position="378"/>
        <end position="398"/>
    </location>
</feature>
<keyword evidence="14 17" id="KW-0496">Mitochondrion</keyword>
<evidence type="ECO:0000256" key="14">
    <source>
        <dbReference type="ARBA" id="ARBA00023128"/>
    </source>
</evidence>
<dbReference type="PANTHER" id="PTHR43507">
    <property type="entry name" value="NADH-UBIQUINONE OXIDOREDUCTASE CHAIN 4"/>
    <property type="match status" value="1"/>
</dbReference>
<feature type="transmembrane region" description="Helical" evidence="17">
    <location>
        <begin position="142"/>
        <end position="161"/>
    </location>
</feature>
<evidence type="ECO:0000256" key="6">
    <source>
        <dbReference type="ARBA" id="ARBA00022448"/>
    </source>
</evidence>
<evidence type="ECO:0000256" key="17">
    <source>
        <dbReference type="RuleBase" id="RU003297"/>
    </source>
</evidence>
<evidence type="ECO:0000256" key="4">
    <source>
        <dbReference type="ARBA" id="ARBA00012944"/>
    </source>
</evidence>
<reference evidence="20" key="1">
    <citation type="submission" date="2015-01" db="EMBL/GenBank/DDBJ databases">
        <title>Comparative analyses of the complete mitochondrial genomes of the two closely related weevils Eucryptorrhynchus chinensis (Olivier) and Eucryptorrhynchus. brandti (Harold) (Coleoptera: Curculionidae).</title>
        <authorList>
            <person name="Nan X."/>
            <person name="Chang L."/>
            <person name="Ren Z."/>
            <person name="Wei C."/>
            <person name="He H."/>
        </authorList>
    </citation>
    <scope>NUCLEOTIDE SEQUENCE</scope>
</reference>
<evidence type="ECO:0000256" key="12">
    <source>
        <dbReference type="ARBA" id="ARBA00023027"/>
    </source>
</evidence>
<feature type="transmembrane region" description="Helical" evidence="17">
    <location>
        <begin position="7"/>
        <end position="31"/>
    </location>
</feature>
<dbReference type="AlphaFoldDB" id="A0A0D5W3Q3"/>
<keyword evidence="9" id="KW-1278">Translocase</keyword>
<evidence type="ECO:0000256" key="9">
    <source>
        <dbReference type="ARBA" id="ARBA00022967"/>
    </source>
</evidence>
<evidence type="ECO:0000313" key="20">
    <source>
        <dbReference type="EMBL" id="AJZ71905.1"/>
    </source>
</evidence>
<evidence type="ECO:0000259" key="18">
    <source>
        <dbReference type="Pfam" id="PF00361"/>
    </source>
</evidence>
<keyword evidence="15 17" id="KW-0472">Membrane</keyword>
<keyword evidence="11 17" id="KW-1133">Transmembrane helix</keyword>
<dbReference type="GO" id="GO:0042773">
    <property type="term" value="P:ATP synthesis coupled electron transport"/>
    <property type="evidence" value="ECO:0007669"/>
    <property type="project" value="InterPro"/>
</dbReference>
<feature type="transmembrane region" description="Helical" evidence="17">
    <location>
        <begin position="340"/>
        <end position="358"/>
    </location>
</feature>
<proteinExistence type="inferred from homology"/>
<feature type="transmembrane region" description="Helical" evidence="17">
    <location>
        <begin position="51"/>
        <end position="74"/>
    </location>
</feature>
<keyword evidence="13 17" id="KW-0830">Ubiquinone</keyword>
<feature type="transmembrane region" description="Helical" evidence="17">
    <location>
        <begin position="419"/>
        <end position="441"/>
    </location>
</feature>
<name>A0A0D5W3Q3_EUCSC</name>
<keyword evidence="7 17" id="KW-0679">Respiratory chain</keyword>
<comment type="function">
    <text evidence="17">Core subunit of the mitochondrial membrane respiratory chain NADH dehydrogenase (Complex I) which catalyzes electron transfer from NADH through the respiratory chain, using ubiquinone as an electron acceptor. Essential for the catalytic activity and assembly of complex I.</text>
</comment>
<gene>
    <name evidence="20" type="primary">ND4</name>
</gene>
<protein>
    <recommendedName>
        <fullName evidence="5 17">NADH-ubiquinone oxidoreductase chain 4</fullName>
        <ecNumber evidence="4 17">7.1.1.2</ecNumber>
    </recommendedName>
</protein>
<sequence>MSLIFSLIFMIPLIFFNNVFWMVLMILFIYTFKFMLSLNYSVMFVNLSYCFGLDLLSIFMILLSLWICSLMILASEKLYMLNYYWEMFLFMIIILLISLVLTFSAMNMFLFYLFFEMSLVPTLFLIIGWGNQPERIMAGVYLLFYTLLVSLPMMLALFYLYKYMNTLEFYFFYSINSIILYLCVNMVFLVKIPMFFIHLWLPKAHVEAPISGSMILAGVMLKLGGYGFLRVMKLFLEIGMKINFIIIVISLCGGVIISLICVRQSDMKMLIAYSSVSHMGLMLSGIMTLNCWGLWGAFILMLAHGLCSSGLFCLANMAYERSNSRSIYLNKGMLNMMPNLSLWWFLLCTSNMAAPPSLNLLGEILLINSLFIYSKYTGFLLFFLVFYSAVYSLFLYSYTQHGEYYSGLYSFSQINLREYLLLFFHWVPLNILLLKSEYLVLWI</sequence>
<keyword evidence="6 17" id="KW-0813">Transport</keyword>
<evidence type="ECO:0000256" key="15">
    <source>
        <dbReference type="ARBA" id="ARBA00023136"/>
    </source>
</evidence>
<dbReference type="EMBL" id="KP455510">
    <property type="protein sequence ID" value="AJZ71905.1"/>
    <property type="molecule type" value="Genomic_DNA"/>
</dbReference>
<keyword evidence="12 17" id="KW-0520">NAD</keyword>
<feature type="domain" description="NADH:ubiquinone oxidoreductase chain 4 N-terminal" evidence="19">
    <location>
        <begin position="1"/>
        <end position="102"/>
    </location>
</feature>
<comment type="catalytic activity">
    <reaction evidence="16 17">
        <text>a ubiquinone + NADH + 5 H(+)(in) = a ubiquinol + NAD(+) + 4 H(+)(out)</text>
        <dbReference type="Rhea" id="RHEA:29091"/>
        <dbReference type="Rhea" id="RHEA-COMP:9565"/>
        <dbReference type="Rhea" id="RHEA-COMP:9566"/>
        <dbReference type="ChEBI" id="CHEBI:15378"/>
        <dbReference type="ChEBI" id="CHEBI:16389"/>
        <dbReference type="ChEBI" id="CHEBI:17976"/>
        <dbReference type="ChEBI" id="CHEBI:57540"/>
        <dbReference type="ChEBI" id="CHEBI:57945"/>
        <dbReference type="EC" id="7.1.1.2"/>
    </reaction>
</comment>
<dbReference type="GO" id="GO:0031966">
    <property type="term" value="C:mitochondrial membrane"/>
    <property type="evidence" value="ECO:0007669"/>
    <property type="project" value="UniProtKB-SubCell"/>
</dbReference>
<comment type="subcellular location">
    <subcellularLocation>
        <location evidence="2 17">Mitochondrion membrane</location>
        <topology evidence="2 17">Multi-pass membrane protein</topology>
    </subcellularLocation>
</comment>
<keyword evidence="10 17" id="KW-0249">Electron transport</keyword>
<dbReference type="GO" id="GO:0008137">
    <property type="term" value="F:NADH dehydrogenase (ubiquinone) activity"/>
    <property type="evidence" value="ECO:0007669"/>
    <property type="project" value="UniProtKB-UniRule"/>
</dbReference>
<evidence type="ECO:0000259" key="19">
    <source>
        <dbReference type="Pfam" id="PF01059"/>
    </source>
</evidence>
<evidence type="ECO:0000256" key="8">
    <source>
        <dbReference type="ARBA" id="ARBA00022692"/>
    </source>
</evidence>
<evidence type="ECO:0000256" key="11">
    <source>
        <dbReference type="ARBA" id="ARBA00022989"/>
    </source>
</evidence>
<dbReference type="PANTHER" id="PTHR43507:SF20">
    <property type="entry name" value="NADH-UBIQUINONE OXIDOREDUCTASE CHAIN 4"/>
    <property type="match status" value="1"/>
</dbReference>
<feature type="transmembrane region" description="Helical" evidence="17">
    <location>
        <begin position="295"/>
        <end position="319"/>
    </location>
</feature>
<feature type="transmembrane region" description="Helical" evidence="17">
    <location>
        <begin position="173"/>
        <end position="201"/>
    </location>
</feature>
<dbReference type="GO" id="GO:0015990">
    <property type="term" value="P:electron transport coupled proton transport"/>
    <property type="evidence" value="ECO:0007669"/>
    <property type="project" value="TreeGrafter"/>
</dbReference>
<evidence type="ECO:0000256" key="7">
    <source>
        <dbReference type="ARBA" id="ARBA00022660"/>
    </source>
</evidence>
<dbReference type="GO" id="GO:0048039">
    <property type="term" value="F:ubiquinone binding"/>
    <property type="evidence" value="ECO:0007669"/>
    <property type="project" value="TreeGrafter"/>
</dbReference>
<evidence type="ECO:0000256" key="13">
    <source>
        <dbReference type="ARBA" id="ARBA00023075"/>
    </source>
</evidence>
<feature type="transmembrane region" description="Helical" evidence="17">
    <location>
        <begin position="213"/>
        <end position="236"/>
    </location>
</feature>
<keyword evidence="8 17" id="KW-0812">Transmembrane</keyword>
<organism evidence="20">
    <name type="scientific">Eucryptorrhynchus scrobiculatus</name>
    <name type="common">Snout weevil</name>
    <name type="synonym">Eucryptorrhynchus chinensis</name>
    <dbReference type="NCBI Taxonomy" id="1552824"/>
    <lineage>
        <taxon>Eukaryota</taxon>
        <taxon>Metazoa</taxon>
        <taxon>Ecdysozoa</taxon>
        <taxon>Arthropoda</taxon>
        <taxon>Hexapoda</taxon>
        <taxon>Insecta</taxon>
        <taxon>Pterygota</taxon>
        <taxon>Neoptera</taxon>
        <taxon>Endopterygota</taxon>
        <taxon>Coleoptera</taxon>
        <taxon>Polyphaga</taxon>
        <taxon>Cucujiformia</taxon>
        <taxon>Curculionidae</taxon>
        <taxon>Cryptorhynchinae</taxon>
        <taxon>Eucryptorrhynchus</taxon>
    </lineage>
</organism>
<feature type="transmembrane region" description="Helical" evidence="17">
    <location>
        <begin position="242"/>
        <end position="262"/>
    </location>
</feature>
<evidence type="ECO:0000256" key="10">
    <source>
        <dbReference type="ARBA" id="ARBA00022982"/>
    </source>
</evidence>
<dbReference type="InterPro" id="IPR003918">
    <property type="entry name" value="NADH_UbQ_OxRdtase"/>
</dbReference>
<dbReference type="InterPro" id="IPR001750">
    <property type="entry name" value="ND/Mrp_TM"/>
</dbReference>
<dbReference type="Pfam" id="PF01059">
    <property type="entry name" value="Oxidored_q5_N"/>
    <property type="match status" value="1"/>
</dbReference>
<dbReference type="PRINTS" id="PR01437">
    <property type="entry name" value="NUOXDRDTASE4"/>
</dbReference>